<keyword evidence="2" id="KW-1185">Reference proteome</keyword>
<evidence type="ECO:0000313" key="1">
    <source>
        <dbReference type="EMBL" id="MBW4755162.1"/>
    </source>
</evidence>
<dbReference type="Proteomes" id="UP000812077">
    <property type="component" value="Unassembled WGS sequence"/>
</dbReference>
<dbReference type="RefSeq" id="WP_219433700.1">
    <property type="nucleotide sequence ID" value="NZ_CALHLH010000013.1"/>
</dbReference>
<dbReference type="EMBL" id="JAHXCP010000016">
    <property type="protein sequence ID" value="MBW4755162.1"/>
    <property type="molecule type" value="Genomic_DNA"/>
</dbReference>
<accession>A0ABS6Y6N8</accession>
<proteinExistence type="predicted"/>
<sequence>MKKYTILLIAFILISCHCNKGKGLPSDKYVDSIQHIEYQIQKYHMGSVLTVGDVQITFAPNGHIMGIKNKSLKDGHIRHYYFLDKRDKDEISHFYTTKNGLDGVAVFYHCENIIDHVDFYKNNELVYSKKSYDER</sequence>
<evidence type="ECO:0000313" key="2">
    <source>
        <dbReference type="Proteomes" id="UP000812077"/>
    </source>
</evidence>
<dbReference type="PROSITE" id="PS51257">
    <property type="entry name" value="PROKAR_LIPOPROTEIN"/>
    <property type="match status" value="1"/>
</dbReference>
<protein>
    <recommendedName>
        <fullName evidence="3">Lipoprotein</fullName>
    </recommendedName>
</protein>
<name>A0ABS6Y6N8_9BACT</name>
<comment type="caution">
    <text evidence="1">The sequence shown here is derived from an EMBL/GenBank/DDBJ whole genome shotgun (WGS) entry which is preliminary data.</text>
</comment>
<evidence type="ECO:0008006" key="3">
    <source>
        <dbReference type="Google" id="ProtNLM"/>
    </source>
</evidence>
<gene>
    <name evidence="1" type="ORF">KZO77_08895</name>
</gene>
<reference evidence="1 2" key="1">
    <citation type="submission" date="2021-07" db="EMBL/GenBank/DDBJ databases">
        <title>Genomic diversity and antimicrobial resistance of Prevotella spp. isolated from chronic lung disease airways.</title>
        <authorList>
            <person name="Webb K.A."/>
            <person name="Olagoke O.S."/>
            <person name="Baird T."/>
            <person name="Neill J."/>
            <person name="Pham A."/>
            <person name="Wells T.J."/>
            <person name="Ramsay K.A."/>
            <person name="Bell S.C."/>
            <person name="Sarovich D.S."/>
            <person name="Price E.P."/>
        </authorList>
    </citation>
    <scope>NUCLEOTIDE SEQUENCE [LARGE SCALE GENOMIC DNA]</scope>
    <source>
        <strain evidence="1 2">SCHI0027.S.6</strain>
    </source>
</reference>
<organism evidence="1 2">
    <name type="scientific">Prevotella melaninogenica</name>
    <dbReference type="NCBI Taxonomy" id="28132"/>
    <lineage>
        <taxon>Bacteria</taxon>
        <taxon>Pseudomonadati</taxon>
        <taxon>Bacteroidota</taxon>
        <taxon>Bacteroidia</taxon>
        <taxon>Bacteroidales</taxon>
        <taxon>Prevotellaceae</taxon>
        <taxon>Prevotella</taxon>
    </lineage>
</organism>